<proteinExistence type="predicted"/>
<sequence length="109" mass="12051">MLFLEALCEVYEKKQLVSQGDMEFFKMSYHVVTIGISEEDAVPPGVLLIYSLDPSLLFLCGACPPGNVLAHPFSSTGVIIHEVVLRSNSRCVTKRKGSSHRGTRCFSEM</sequence>
<organism evidence="1 2">
    <name type="scientific">Halalkalibacter alkaliphilus</name>
    <dbReference type="NCBI Taxonomy" id="2917993"/>
    <lineage>
        <taxon>Bacteria</taxon>
        <taxon>Bacillati</taxon>
        <taxon>Bacillota</taxon>
        <taxon>Bacilli</taxon>
        <taxon>Bacillales</taxon>
        <taxon>Bacillaceae</taxon>
        <taxon>Halalkalibacter</taxon>
    </lineage>
</organism>
<evidence type="ECO:0000313" key="2">
    <source>
        <dbReference type="Proteomes" id="UP001139150"/>
    </source>
</evidence>
<evidence type="ECO:0000313" key="1">
    <source>
        <dbReference type="EMBL" id="MCL7749869.1"/>
    </source>
</evidence>
<protein>
    <submittedName>
        <fullName evidence="1">Uncharacterized protein</fullName>
    </submittedName>
</protein>
<comment type="caution">
    <text evidence="1">The sequence shown here is derived from an EMBL/GenBank/DDBJ whole genome shotgun (WGS) entry which is preliminary data.</text>
</comment>
<feature type="non-terminal residue" evidence="1">
    <location>
        <position position="109"/>
    </location>
</feature>
<keyword evidence="2" id="KW-1185">Reference proteome</keyword>
<gene>
    <name evidence="1" type="ORF">MF646_22445</name>
</gene>
<reference evidence="1" key="1">
    <citation type="submission" date="2022-02" db="EMBL/GenBank/DDBJ databases">
        <title>Halalkalibacter sp. nov. isolated from Lonar Lake, India.</title>
        <authorList>
            <person name="Joshi A."/>
            <person name="Thite S."/>
            <person name="Lodha T."/>
        </authorList>
    </citation>
    <scope>NUCLEOTIDE SEQUENCE</scope>
    <source>
        <strain evidence="1">MEB205</strain>
    </source>
</reference>
<dbReference type="EMBL" id="JAKRYL010000044">
    <property type="protein sequence ID" value="MCL7749869.1"/>
    <property type="molecule type" value="Genomic_DNA"/>
</dbReference>
<dbReference type="Proteomes" id="UP001139150">
    <property type="component" value="Unassembled WGS sequence"/>
</dbReference>
<dbReference type="AlphaFoldDB" id="A0A9X2CX41"/>
<accession>A0A9X2CX41</accession>
<name>A0A9X2CX41_9BACI</name>